<comment type="similarity">
    <text evidence="4 6">Belongs to the GART family.</text>
</comment>
<dbReference type="SUPFAM" id="SSF53328">
    <property type="entry name" value="Formyltransferase"/>
    <property type="match status" value="1"/>
</dbReference>
<dbReference type="RefSeq" id="WP_012938626.1">
    <property type="nucleotide sequence ID" value="NZ_CALAKB010000032.1"/>
</dbReference>
<feature type="site" description="Raises pKa of active site His" evidence="6">
    <location>
        <position position="147"/>
    </location>
</feature>
<comment type="pathway">
    <text evidence="1 6">Purine metabolism; IMP biosynthesis via de novo pathway; N(2)-formyl-N(1)-(5-phospho-D-ribosyl)glycinamide from N(1)-(5-phospho-D-ribosyl)glycinamide (10-formyl THF route): step 1/1.</text>
</comment>
<dbReference type="InterPro" id="IPR002376">
    <property type="entry name" value="Formyl_transf_N"/>
</dbReference>
<keyword evidence="2 6" id="KW-0808">Transferase</keyword>
<accession>A0A1H2SV60</accession>
<dbReference type="Proteomes" id="UP000182379">
    <property type="component" value="Unassembled WGS sequence"/>
</dbReference>
<evidence type="ECO:0000256" key="2">
    <source>
        <dbReference type="ARBA" id="ARBA00022679"/>
    </source>
</evidence>
<comment type="caution">
    <text evidence="8">The sequence shown here is derived from an EMBL/GenBank/DDBJ whole genome shotgun (WGS) entry which is preliminary data.</text>
</comment>
<keyword evidence="3 6" id="KW-0658">Purine biosynthesis</keyword>
<dbReference type="PANTHER" id="PTHR43369:SF2">
    <property type="entry name" value="PHOSPHORIBOSYLGLYCINAMIDE FORMYLTRANSFERASE"/>
    <property type="match status" value="1"/>
</dbReference>
<dbReference type="OMA" id="HYVDEGM"/>
<dbReference type="Gene3D" id="3.40.50.170">
    <property type="entry name" value="Formyl transferase, N-terminal domain"/>
    <property type="match status" value="1"/>
</dbReference>
<dbReference type="PANTHER" id="PTHR43369">
    <property type="entry name" value="PHOSPHORIBOSYLGLYCINAMIDE FORMYLTRANSFERASE"/>
    <property type="match status" value="1"/>
</dbReference>
<name>A0A1H2SV60_ACIFE</name>
<evidence type="ECO:0000256" key="1">
    <source>
        <dbReference type="ARBA" id="ARBA00005054"/>
    </source>
</evidence>
<dbReference type="InterPro" id="IPR001555">
    <property type="entry name" value="GART_AS"/>
</dbReference>
<dbReference type="HAMAP" id="MF_01930">
    <property type="entry name" value="PurN"/>
    <property type="match status" value="1"/>
</dbReference>
<feature type="binding site" evidence="6">
    <location>
        <begin position="14"/>
        <end position="16"/>
    </location>
    <ligand>
        <name>N(1)-(5-phospho-beta-D-ribosyl)glycinamide</name>
        <dbReference type="ChEBI" id="CHEBI:143788"/>
    </ligand>
</feature>
<evidence type="ECO:0000313" key="9">
    <source>
        <dbReference type="Proteomes" id="UP000182379"/>
    </source>
</evidence>
<comment type="catalytic activity">
    <reaction evidence="5 6">
        <text>N(1)-(5-phospho-beta-D-ribosyl)glycinamide + (6R)-10-formyltetrahydrofolate = N(2)-formyl-N(1)-(5-phospho-beta-D-ribosyl)glycinamide + (6S)-5,6,7,8-tetrahydrofolate + H(+)</text>
        <dbReference type="Rhea" id="RHEA:15053"/>
        <dbReference type="ChEBI" id="CHEBI:15378"/>
        <dbReference type="ChEBI" id="CHEBI:57453"/>
        <dbReference type="ChEBI" id="CHEBI:143788"/>
        <dbReference type="ChEBI" id="CHEBI:147286"/>
        <dbReference type="ChEBI" id="CHEBI:195366"/>
        <dbReference type="EC" id="2.1.2.2"/>
    </reaction>
</comment>
<dbReference type="InterPro" id="IPR036477">
    <property type="entry name" value="Formyl_transf_N_sf"/>
</dbReference>
<evidence type="ECO:0000313" key="8">
    <source>
        <dbReference type="EMBL" id="SDW35460.1"/>
    </source>
</evidence>
<dbReference type="GO" id="GO:0004644">
    <property type="term" value="F:phosphoribosylglycinamide formyltransferase activity"/>
    <property type="evidence" value="ECO:0007669"/>
    <property type="project" value="UniProtKB-UniRule"/>
</dbReference>
<dbReference type="InterPro" id="IPR004607">
    <property type="entry name" value="GART"/>
</dbReference>
<evidence type="ECO:0000256" key="5">
    <source>
        <dbReference type="ARBA" id="ARBA00047664"/>
    </source>
</evidence>
<proteinExistence type="inferred from homology"/>
<dbReference type="NCBIfam" id="TIGR00639">
    <property type="entry name" value="PurN"/>
    <property type="match status" value="1"/>
</dbReference>
<feature type="binding site" evidence="6">
    <location>
        <begin position="92"/>
        <end position="95"/>
    </location>
    <ligand>
        <name>(6R)-10-formyltetrahydrofolate</name>
        <dbReference type="ChEBI" id="CHEBI:195366"/>
    </ligand>
</feature>
<dbReference type="GeneID" id="78334977"/>
<dbReference type="UniPathway" id="UPA00074">
    <property type="reaction ID" value="UER00126"/>
</dbReference>
<protein>
    <recommendedName>
        <fullName evidence="6">Phosphoribosylglycinamide formyltransferase</fullName>
        <ecNumber evidence="6">2.1.2.2</ecNumber>
    </recommendedName>
    <alternativeName>
        <fullName evidence="6">5'-phosphoribosylglycinamide transformylase</fullName>
    </alternativeName>
    <alternativeName>
        <fullName evidence="6">GAR transformylase</fullName>
        <shortName evidence="6">GART</shortName>
    </alternativeName>
</protein>
<evidence type="ECO:0000256" key="6">
    <source>
        <dbReference type="HAMAP-Rule" id="MF_01930"/>
    </source>
</evidence>
<feature type="active site" description="Proton donor" evidence="6">
    <location>
        <position position="111"/>
    </location>
</feature>
<dbReference type="FunFam" id="3.40.50.170:FF:000007">
    <property type="entry name" value="Phosphoribosylglycinamide formyltransferase"/>
    <property type="match status" value="1"/>
</dbReference>
<dbReference type="GO" id="GO:0005829">
    <property type="term" value="C:cytosol"/>
    <property type="evidence" value="ECO:0007669"/>
    <property type="project" value="TreeGrafter"/>
</dbReference>
<dbReference type="Pfam" id="PF00551">
    <property type="entry name" value="Formyl_trans_N"/>
    <property type="match status" value="1"/>
</dbReference>
<evidence type="ECO:0000259" key="7">
    <source>
        <dbReference type="Pfam" id="PF00551"/>
    </source>
</evidence>
<evidence type="ECO:0000256" key="4">
    <source>
        <dbReference type="ARBA" id="ARBA00038440"/>
    </source>
</evidence>
<feature type="domain" description="Formyl transferase N-terminal" evidence="7">
    <location>
        <begin position="5"/>
        <end position="184"/>
    </location>
</feature>
<organism evidence="8 9">
    <name type="scientific">Acidaminococcus fermentans</name>
    <dbReference type="NCBI Taxonomy" id="905"/>
    <lineage>
        <taxon>Bacteria</taxon>
        <taxon>Bacillati</taxon>
        <taxon>Bacillota</taxon>
        <taxon>Negativicutes</taxon>
        <taxon>Acidaminococcales</taxon>
        <taxon>Acidaminococcaceae</taxon>
        <taxon>Acidaminococcus</taxon>
    </lineage>
</organism>
<dbReference type="GO" id="GO:0006189">
    <property type="term" value="P:'de novo' IMP biosynthetic process"/>
    <property type="evidence" value="ECO:0007669"/>
    <property type="project" value="UniProtKB-UniRule"/>
</dbReference>
<evidence type="ECO:0000256" key="3">
    <source>
        <dbReference type="ARBA" id="ARBA00022755"/>
    </source>
</evidence>
<dbReference type="EMBL" id="FNOP01000001">
    <property type="protein sequence ID" value="SDW35460.1"/>
    <property type="molecule type" value="Genomic_DNA"/>
</dbReference>
<reference evidence="8 9" key="1">
    <citation type="submission" date="2016-10" db="EMBL/GenBank/DDBJ databases">
        <authorList>
            <person name="Varghese N."/>
            <person name="Submissions S."/>
        </authorList>
    </citation>
    <scope>NUCLEOTIDE SEQUENCE [LARGE SCALE GENOMIC DNA]</scope>
    <source>
        <strain evidence="8 9">WCC6</strain>
    </source>
</reference>
<gene>
    <name evidence="6" type="primary">purN</name>
    <name evidence="8" type="ORF">SAMN05216495_10120</name>
</gene>
<dbReference type="EC" id="2.1.2.2" evidence="6"/>
<dbReference type="PROSITE" id="PS00373">
    <property type="entry name" value="GART"/>
    <property type="match status" value="1"/>
</dbReference>
<sequence>MTKRKIGVLVSGRGSNFQAVADKIKKENLPIEIAVVISDSPEAYALERAEKMGIPHYAIARQDYVDKPSFEAAIDKTLREAGVELVVLAGFMRILSGDFVNSWYHRIINIHPALLPSFTGLDAQGQALNYGVKIAGCTVHFVDAGMDTGPIIMQAAVPVLDEDTHDTLAARILVQEHTILPEVVKLWAEDRLTVNGRKVKIRK</sequence>
<dbReference type="CDD" id="cd08645">
    <property type="entry name" value="FMT_core_GART"/>
    <property type="match status" value="1"/>
</dbReference>
<feature type="binding site" evidence="6">
    <location>
        <position position="67"/>
    </location>
    <ligand>
        <name>(6R)-10-formyltetrahydrofolate</name>
        <dbReference type="ChEBI" id="CHEBI:195366"/>
    </ligand>
</feature>
<dbReference type="AlphaFoldDB" id="A0A1H2SV60"/>
<comment type="function">
    <text evidence="6">Catalyzes the transfer of a formyl group from 10-formyltetrahydrofolate to 5-phospho-ribosyl-glycinamide (GAR), producing 5-phospho-ribosyl-N-formylglycinamide (FGAR) and tetrahydrofolate.</text>
</comment>
<feature type="binding site" evidence="6">
    <location>
        <position position="109"/>
    </location>
    <ligand>
        <name>(6R)-10-formyltetrahydrofolate</name>
        <dbReference type="ChEBI" id="CHEBI:195366"/>
    </ligand>
</feature>